<dbReference type="Proteomes" id="UP000231912">
    <property type="component" value="Unassembled WGS sequence"/>
</dbReference>
<comment type="caution">
    <text evidence="1">The sequence shown here is derived from an EMBL/GenBank/DDBJ whole genome shotgun (WGS) entry which is preliminary data.</text>
</comment>
<accession>A0A2M9Z742</accession>
<organism evidence="1 2">
    <name type="scientific">Leptospira wolffii</name>
    <dbReference type="NCBI Taxonomy" id="409998"/>
    <lineage>
        <taxon>Bacteria</taxon>
        <taxon>Pseudomonadati</taxon>
        <taxon>Spirochaetota</taxon>
        <taxon>Spirochaetia</taxon>
        <taxon>Leptospirales</taxon>
        <taxon>Leptospiraceae</taxon>
        <taxon>Leptospira</taxon>
    </lineage>
</organism>
<proteinExistence type="predicted"/>
<evidence type="ECO:0000313" key="1">
    <source>
        <dbReference type="EMBL" id="PJZ64235.1"/>
    </source>
</evidence>
<name>A0A2M9Z742_9LEPT</name>
<sequence>MRISIALLIILISGCKADQTESKPWVTLLNTYQAATPMTYFDCQLQLTEYSCPGIVIDESTDITRIRLESSGTELDSIDTNGQFQFASGCRNKLQWNFPNAPGGGITVEVLKPKTSFCGLEVKNATVTLEQAVPTFQGGPDWQDLIELGSDNYRLKFER</sequence>
<evidence type="ECO:0008006" key="3">
    <source>
        <dbReference type="Google" id="ProtNLM"/>
    </source>
</evidence>
<dbReference type="PROSITE" id="PS51257">
    <property type="entry name" value="PROKAR_LIPOPROTEIN"/>
    <property type="match status" value="1"/>
</dbReference>
<gene>
    <name evidence="1" type="ORF">CH371_19155</name>
</gene>
<reference evidence="1 2" key="1">
    <citation type="submission" date="2017-07" db="EMBL/GenBank/DDBJ databases">
        <title>Leptospira spp. isolated from tropical soils.</title>
        <authorList>
            <person name="Thibeaux R."/>
            <person name="Iraola G."/>
            <person name="Ferres I."/>
            <person name="Bierque E."/>
            <person name="Girault D."/>
            <person name="Soupe-Gilbert M.-E."/>
            <person name="Picardeau M."/>
            <person name="Goarant C."/>
        </authorList>
    </citation>
    <scope>NUCLEOTIDE SEQUENCE [LARGE SCALE GENOMIC DNA]</scope>
    <source>
        <strain evidence="1 2">FH2-C-A2</strain>
    </source>
</reference>
<dbReference type="RefSeq" id="WP_100760291.1">
    <property type="nucleotide sequence ID" value="NZ_NPDT01000011.1"/>
</dbReference>
<dbReference type="AlphaFoldDB" id="A0A2M9Z742"/>
<dbReference type="EMBL" id="NPDT01000011">
    <property type="protein sequence ID" value="PJZ64235.1"/>
    <property type="molecule type" value="Genomic_DNA"/>
</dbReference>
<protein>
    <recommendedName>
        <fullName evidence="3">Lipoprotein</fullName>
    </recommendedName>
</protein>
<evidence type="ECO:0000313" key="2">
    <source>
        <dbReference type="Proteomes" id="UP000231912"/>
    </source>
</evidence>